<dbReference type="KEGG" id="sasa:106566769"/>
<comment type="subcellular location">
    <subcellularLocation>
        <location evidence="1">Secreted</location>
    </subcellularLocation>
</comment>
<proteinExistence type="inferred from homology"/>
<gene>
    <name evidence="6" type="primary">LOC106566769</name>
</gene>
<dbReference type="PaxDb" id="8030-ENSSSAP00000099306"/>
<evidence type="ECO:0000256" key="4">
    <source>
        <dbReference type="SAM" id="SignalP"/>
    </source>
</evidence>
<feature type="chain" id="PRO_5046726019" evidence="4">
    <location>
        <begin position="22"/>
        <end position="289"/>
    </location>
</feature>
<keyword evidence="4" id="KW-0732">Signal</keyword>
<name>A0A1S3LI39_SALSA</name>
<evidence type="ECO:0000313" key="5">
    <source>
        <dbReference type="Proteomes" id="UP001652741"/>
    </source>
</evidence>
<evidence type="ECO:0000313" key="6">
    <source>
        <dbReference type="RefSeq" id="XP_013990613.2"/>
    </source>
</evidence>
<organism evidence="5 6">
    <name type="scientific">Salmo salar</name>
    <name type="common">Atlantic salmon</name>
    <dbReference type="NCBI Taxonomy" id="8030"/>
    <lineage>
        <taxon>Eukaryota</taxon>
        <taxon>Metazoa</taxon>
        <taxon>Chordata</taxon>
        <taxon>Craniata</taxon>
        <taxon>Vertebrata</taxon>
        <taxon>Euteleostomi</taxon>
        <taxon>Actinopterygii</taxon>
        <taxon>Neopterygii</taxon>
        <taxon>Teleostei</taxon>
        <taxon>Protacanthopterygii</taxon>
        <taxon>Salmoniformes</taxon>
        <taxon>Salmonidae</taxon>
        <taxon>Salmoninae</taxon>
        <taxon>Salmo</taxon>
    </lineage>
</organism>
<keyword evidence="3" id="KW-0964">Secreted</keyword>
<dbReference type="PANTHER" id="PTHR17103">
    <property type="entry name" value="NEUREXOPHILIN"/>
    <property type="match status" value="1"/>
</dbReference>
<reference evidence="6" key="1">
    <citation type="submission" date="2025-08" db="UniProtKB">
        <authorList>
            <consortium name="RefSeq"/>
        </authorList>
    </citation>
    <scope>IDENTIFICATION</scope>
</reference>
<dbReference type="GeneID" id="106566769"/>
<dbReference type="Bgee" id="ENSSSAG00000074147">
    <property type="expression patterns" value="Expressed in eye and 3 other cell types or tissues"/>
</dbReference>
<dbReference type="PANTHER" id="PTHR17103:SF10">
    <property type="entry name" value="NEUREXOPHILIN-4"/>
    <property type="match status" value="1"/>
</dbReference>
<dbReference type="GO" id="GO:0005102">
    <property type="term" value="F:signaling receptor binding"/>
    <property type="evidence" value="ECO:0007669"/>
    <property type="project" value="TreeGrafter"/>
</dbReference>
<evidence type="ECO:0000256" key="2">
    <source>
        <dbReference type="ARBA" id="ARBA00008118"/>
    </source>
</evidence>
<dbReference type="AlphaFoldDB" id="A0A1S3LI39"/>
<evidence type="ECO:0000256" key="1">
    <source>
        <dbReference type="ARBA" id="ARBA00004613"/>
    </source>
</evidence>
<protein>
    <submittedName>
        <fullName evidence="6">Neurexophilin-2</fullName>
    </submittedName>
</protein>
<dbReference type="GO" id="GO:0005576">
    <property type="term" value="C:extracellular region"/>
    <property type="evidence" value="ECO:0007669"/>
    <property type="project" value="UniProtKB-SubCell"/>
</dbReference>
<comment type="similarity">
    <text evidence="2">Belongs to the neurexophilin family.</text>
</comment>
<dbReference type="Proteomes" id="UP001652741">
    <property type="component" value="Chromosome ssa13"/>
</dbReference>
<dbReference type="STRING" id="8030.ENSSSAP00000099306"/>
<keyword evidence="5" id="KW-1185">Reference proteome</keyword>
<accession>A0A1S3LI39</accession>
<feature type="signal peptide" evidence="4">
    <location>
        <begin position="1"/>
        <end position="21"/>
    </location>
</feature>
<sequence>MRVLLINFATFSLWLLPTVQKEDAVKTLDYLNLSPFDSLSQASPYDIRRLGEDGNIGAAMKVKHLSKDFQIVSTKTKPTNYSSVGPHGWSQNLSLPLDQSQLRSKPKPPMKTPIKAKKSFGWGNFYLNIKTTKFSLLVTSKIVDHINGTFSVYFHHNSSHLGNISISIVPPSKAVEWEDVGSPELQFQNQPQSTINAHLQEMKALNCRMEYQRTNRAKKTKPCLYDPSQTCYSEHTQSHAAWICAKPFKVFCIFISFLSTDYKLVQKICPDYNFKADLQQFGRRGQSMN</sequence>
<dbReference type="InterPro" id="IPR026845">
    <property type="entry name" value="NXPH/NXPE"/>
</dbReference>
<evidence type="ECO:0000256" key="3">
    <source>
        <dbReference type="ARBA" id="ARBA00022525"/>
    </source>
</evidence>
<dbReference type="Pfam" id="PF06312">
    <property type="entry name" value="Neurexophilin"/>
    <property type="match status" value="1"/>
</dbReference>
<dbReference type="RefSeq" id="XP_013990613.2">
    <property type="nucleotide sequence ID" value="XM_014135138.2"/>
</dbReference>
<dbReference type="InterPro" id="IPR010450">
    <property type="entry name" value="Nxph"/>
</dbReference>